<evidence type="ECO:0000313" key="1">
    <source>
        <dbReference type="EMBL" id="KAF8908503.1"/>
    </source>
</evidence>
<reference evidence="1" key="1">
    <citation type="submission" date="2020-11" db="EMBL/GenBank/DDBJ databases">
        <authorList>
            <consortium name="DOE Joint Genome Institute"/>
            <person name="Ahrendt S."/>
            <person name="Riley R."/>
            <person name="Andreopoulos W."/>
            <person name="LaButti K."/>
            <person name="Pangilinan J."/>
            <person name="Ruiz-duenas F.J."/>
            <person name="Barrasa J.M."/>
            <person name="Sanchez-Garcia M."/>
            <person name="Camarero S."/>
            <person name="Miyauchi S."/>
            <person name="Serrano A."/>
            <person name="Linde D."/>
            <person name="Babiker R."/>
            <person name="Drula E."/>
            <person name="Ayuso-Fernandez I."/>
            <person name="Pacheco R."/>
            <person name="Padilla G."/>
            <person name="Ferreira P."/>
            <person name="Barriuso J."/>
            <person name="Kellner H."/>
            <person name="Castanera R."/>
            <person name="Alfaro M."/>
            <person name="Ramirez L."/>
            <person name="Pisabarro A.G."/>
            <person name="Kuo A."/>
            <person name="Tritt A."/>
            <person name="Lipzen A."/>
            <person name="He G."/>
            <person name="Yan M."/>
            <person name="Ng V."/>
            <person name="Cullen D."/>
            <person name="Martin F."/>
            <person name="Rosso M.-N."/>
            <person name="Henrissat B."/>
            <person name="Hibbett D."/>
            <person name="Martinez A.T."/>
            <person name="Grigoriev I.V."/>
        </authorList>
    </citation>
    <scope>NUCLEOTIDE SEQUENCE</scope>
    <source>
        <strain evidence="1">AH 44721</strain>
    </source>
</reference>
<protein>
    <submittedName>
        <fullName evidence="1">Uncharacterized protein</fullName>
    </submittedName>
</protein>
<organism evidence="1 2">
    <name type="scientific">Gymnopilus junonius</name>
    <name type="common">Spectacular rustgill mushroom</name>
    <name type="synonym">Gymnopilus spectabilis subsp. junonius</name>
    <dbReference type="NCBI Taxonomy" id="109634"/>
    <lineage>
        <taxon>Eukaryota</taxon>
        <taxon>Fungi</taxon>
        <taxon>Dikarya</taxon>
        <taxon>Basidiomycota</taxon>
        <taxon>Agaricomycotina</taxon>
        <taxon>Agaricomycetes</taxon>
        <taxon>Agaricomycetidae</taxon>
        <taxon>Agaricales</taxon>
        <taxon>Agaricineae</taxon>
        <taxon>Hymenogastraceae</taxon>
        <taxon>Gymnopilus</taxon>
    </lineage>
</organism>
<feature type="non-terminal residue" evidence="1">
    <location>
        <position position="1"/>
    </location>
</feature>
<keyword evidence="2" id="KW-1185">Reference proteome</keyword>
<evidence type="ECO:0000313" key="2">
    <source>
        <dbReference type="Proteomes" id="UP000724874"/>
    </source>
</evidence>
<dbReference type="AlphaFoldDB" id="A0A9P5NTU3"/>
<dbReference type="EMBL" id="JADNYJ010000011">
    <property type="protein sequence ID" value="KAF8908503.1"/>
    <property type="molecule type" value="Genomic_DNA"/>
</dbReference>
<comment type="caution">
    <text evidence="1">The sequence shown here is derived from an EMBL/GenBank/DDBJ whole genome shotgun (WGS) entry which is preliminary data.</text>
</comment>
<dbReference type="Proteomes" id="UP000724874">
    <property type="component" value="Unassembled WGS sequence"/>
</dbReference>
<gene>
    <name evidence="1" type="ORF">CPB84DRAFT_1674292</name>
</gene>
<proteinExistence type="predicted"/>
<accession>A0A9P5NTU3</accession>
<dbReference type="OrthoDB" id="3002933at2759"/>
<name>A0A9P5NTU3_GYMJU</name>
<sequence length="152" mass="16333">SSFTEGSLYIAGFAQAGDPHAGLALSIDSQTCYLSHIKFENGAWSHPKIRKQNLANSLTLTTLLKIHDVSTSALTQQQLGDASDKVEVPSSSEPGECLDWVIGVVQALHDAGLLKLSSGGDLAREFSEFAAENRNYANRSLFPNVKDSAHCE</sequence>